<dbReference type="Proteomes" id="UP000019364">
    <property type="component" value="Unassembled WGS sequence"/>
</dbReference>
<dbReference type="PROSITE" id="PS51257">
    <property type="entry name" value="PROKAR_LIPOPROTEIN"/>
    <property type="match status" value="1"/>
</dbReference>
<gene>
    <name evidence="2" type="ORF">JCM16418_823</name>
</gene>
<reference evidence="2 3" key="1">
    <citation type="journal article" date="2014" name="Genome Announc.">
        <title>Draft Genome Sequence of Paenibacillus pini JCM 16418T, Isolated from the Rhizosphere of Pine Tree.</title>
        <authorList>
            <person name="Yuki M."/>
            <person name="Oshima K."/>
            <person name="Suda W."/>
            <person name="Oshida Y."/>
            <person name="Kitamura K."/>
            <person name="Iida Y."/>
            <person name="Hattori M."/>
            <person name="Ohkuma M."/>
        </authorList>
    </citation>
    <scope>NUCLEOTIDE SEQUENCE [LARGE SCALE GENOMIC DNA]</scope>
    <source>
        <strain evidence="2 3">JCM 16418</strain>
    </source>
</reference>
<feature type="region of interest" description="Disordered" evidence="1">
    <location>
        <begin position="149"/>
        <end position="169"/>
    </location>
</feature>
<evidence type="ECO:0000256" key="1">
    <source>
        <dbReference type="SAM" id="MobiDB-lite"/>
    </source>
</evidence>
<dbReference type="STRING" id="1236976.JCM16418_823"/>
<proteinExistence type="predicted"/>
<protein>
    <recommendedName>
        <fullName evidence="4">Lipoprotein</fullName>
    </recommendedName>
</protein>
<dbReference type="eggNOG" id="ENOG503317D">
    <property type="taxonomic scope" value="Bacteria"/>
</dbReference>
<organism evidence="2 3">
    <name type="scientific">Paenibacillus pini JCM 16418</name>
    <dbReference type="NCBI Taxonomy" id="1236976"/>
    <lineage>
        <taxon>Bacteria</taxon>
        <taxon>Bacillati</taxon>
        <taxon>Bacillota</taxon>
        <taxon>Bacilli</taxon>
        <taxon>Bacillales</taxon>
        <taxon>Paenibacillaceae</taxon>
        <taxon>Paenibacillus</taxon>
    </lineage>
</organism>
<dbReference type="AlphaFoldDB" id="W7Y7C6"/>
<accession>W7Y7C6</accession>
<evidence type="ECO:0000313" key="3">
    <source>
        <dbReference type="Proteomes" id="UP000019364"/>
    </source>
</evidence>
<feature type="region of interest" description="Disordered" evidence="1">
    <location>
        <begin position="23"/>
        <end position="46"/>
    </location>
</feature>
<keyword evidence="3" id="KW-1185">Reference proteome</keyword>
<dbReference type="RefSeq" id="WP_036646368.1">
    <property type="nucleotide sequence ID" value="NZ_BAVZ01000002.1"/>
</dbReference>
<evidence type="ECO:0000313" key="2">
    <source>
        <dbReference type="EMBL" id="GAF06840.1"/>
    </source>
</evidence>
<evidence type="ECO:0008006" key="4">
    <source>
        <dbReference type="Google" id="ProtNLM"/>
    </source>
</evidence>
<dbReference type="EMBL" id="BAVZ01000002">
    <property type="protein sequence ID" value="GAF06840.1"/>
    <property type="molecule type" value="Genomic_DNA"/>
</dbReference>
<sequence>MKLFNTIFALSVTLALISGCTSDPKNTTNENAQPQKKIEKTEAAQPDWKSSIKDIAKSAQSKTEKADAVELLAKKFNPSADQLKQFQTHIIEDFQSRKYLKDANNSEYMLSNLFQSVVVEHQADESQAMKKYAYDFYQNTKYVYRGAETATSDSVKSNEKQMTKALNGN</sequence>
<dbReference type="OrthoDB" id="2622166at2"/>
<comment type="caution">
    <text evidence="2">The sequence shown here is derived from an EMBL/GenBank/DDBJ whole genome shotgun (WGS) entry which is preliminary data.</text>
</comment>
<name>W7Y7C6_9BACL</name>
<feature type="compositionally biased region" description="Polar residues" evidence="1">
    <location>
        <begin position="23"/>
        <end position="34"/>
    </location>
</feature>